<gene>
    <name evidence="3" type="ORF">DS843_17570</name>
</gene>
<evidence type="ECO:0000256" key="2">
    <source>
        <dbReference type="SAM" id="SignalP"/>
    </source>
</evidence>
<evidence type="ECO:0000313" key="4">
    <source>
        <dbReference type="Proteomes" id="UP000480854"/>
    </source>
</evidence>
<feature type="signal peptide" evidence="2">
    <location>
        <begin position="1"/>
        <end position="38"/>
    </location>
</feature>
<reference evidence="3 4" key="1">
    <citation type="submission" date="2018-07" db="EMBL/GenBank/DDBJ databases">
        <title>Genome sequence of Azospirillum sp. ATCC 49961.</title>
        <authorList>
            <person name="Sant'Anna F.H."/>
            <person name="Baldani J.I."/>
            <person name="Zilli J.E."/>
            <person name="Reis V.M."/>
            <person name="Hartmann A."/>
            <person name="Cruz L."/>
            <person name="de Souza E.M."/>
            <person name="de Oliveira Pedrosa F."/>
            <person name="Passaglia L.M.P."/>
        </authorList>
    </citation>
    <scope>NUCLEOTIDE SEQUENCE [LARGE SCALE GENOMIC DNA]</scope>
    <source>
        <strain evidence="3 4">ATCC 49961</strain>
    </source>
</reference>
<dbReference type="InterPro" id="IPR011990">
    <property type="entry name" value="TPR-like_helical_dom_sf"/>
</dbReference>
<dbReference type="SUPFAM" id="SSF48452">
    <property type="entry name" value="TPR-like"/>
    <property type="match status" value="3"/>
</dbReference>
<dbReference type="PANTHER" id="PTHR12558">
    <property type="entry name" value="CELL DIVISION CYCLE 16,23,27"/>
    <property type="match status" value="1"/>
</dbReference>
<dbReference type="Pfam" id="PF13432">
    <property type="entry name" value="TPR_16"/>
    <property type="match status" value="2"/>
</dbReference>
<accession>A0A9W7NIC8</accession>
<dbReference type="PROSITE" id="PS50005">
    <property type="entry name" value="TPR"/>
    <property type="match status" value="2"/>
</dbReference>
<dbReference type="SMART" id="SM00028">
    <property type="entry name" value="TPR"/>
    <property type="match status" value="8"/>
</dbReference>
<comment type="caution">
    <text evidence="3">The sequence shown here is derived from an EMBL/GenBank/DDBJ whole genome shotgun (WGS) entry which is preliminary data.</text>
</comment>
<name>A0A9W7NIC8_9PROT</name>
<organism evidence="3 4">
    <name type="scientific">Roseomonas genomospecies 6</name>
    <dbReference type="NCBI Taxonomy" id="214106"/>
    <lineage>
        <taxon>Bacteria</taxon>
        <taxon>Pseudomonadati</taxon>
        <taxon>Pseudomonadota</taxon>
        <taxon>Alphaproteobacteria</taxon>
        <taxon>Acetobacterales</taxon>
        <taxon>Roseomonadaceae</taxon>
        <taxon>Roseomonas</taxon>
    </lineage>
</organism>
<keyword evidence="2" id="KW-0732">Signal</keyword>
<keyword evidence="1" id="KW-0802">TPR repeat</keyword>
<dbReference type="InterPro" id="IPR019734">
    <property type="entry name" value="TPR_rpt"/>
</dbReference>
<sequence length="586" mass="64103">MTFRFGRPRFARTALGALLLSTALLSTAGLLPVGSALAAAPAVAERPSLTSATGSYLAGRFAQRQDDWAAAALFMAHALSADPGDLTLLRRTYLLKLGEGQFDAAIDLAKRLLEQDNDPQMAIALLASDNLARGKLKEAKAMAARMPKEGMAKYIGPLIDAWLAAAEGKTDAALKALEPLSAASGFSALHDLHAGLLLELGGRKDAAGERFARVMDKEAPLRVIQIVGSFYERTGRKDEARKLYESFRAGNPDSLMVEPALKALAEGKTAAPVVSDARQGLAEALFDLGSAIHHEGAEETALLFGRIALHLRPDLSLARLMIGDIMENRDHHADALVEFQALEKDPVLGWTARLRAAESLARLERTDEAIAAFSALSAERPERTDALIRLGDLYRVAKRYGEAADTYSKALERIGTPGERHWAVLYARAMSYDKVDRWPDAERDLRAALALKPDEAFLLNYLGYSYVDRGLNLEEAKAMIEKAVALRPKDGYIVDSLGWALYRTGDFEGAVEKLERAVELKPTDATINDHLGDAYWRVGRRNEARFQWTRALRTAEEEPQKEDIRAKLEKGLVDPKAAEAVVPKVQ</sequence>
<evidence type="ECO:0000313" key="3">
    <source>
        <dbReference type="EMBL" id="KAA0679324.1"/>
    </source>
</evidence>
<feature type="chain" id="PRO_5040920070" evidence="2">
    <location>
        <begin position="39"/>
        <end position="586"/>
    </location>
</feature>
<evidence type="ECO:0000256" key="1">
    <source>
        <dbReference type="PROSITE-ProRule" id="PRU00339"/>
    </source>
</evidence>
<protein>
    <submittedName>
        <fullName evidence="3">Tetratricopeptide repeat protein</fullName>
    </submittedName>
</protein>
<dbReference type="EMBL" id="QOKW01000013">
    <property type="protein sequence ID" value="KAA0679324.1"/>
    <property type="molecule type" value="Genomic_DNA"/>
</dbReference>
<proteinExistence type="predicted"/>
<dbReference type="Gene3D" id="1.25.40.10">
    <property type="entry name" value="Tetratricopeptide repeat domain"/>
    <property type="match status" value="4"/>
</dbReference>
<dbReference type="OrthoDB" id="9766710at2"/>
<dbReference type="PANTHER" id="PTHR12558:SF13">
    <property type="entry name" value="CELL DIVISION CYCLE PROTEIN 27 HOMOLOG"/>
    <property type="match status" value="1"/>
</dbReference>
<dbReference type="AlphaFoldDB" id="A0A9W7NIC8"/>
<keyword evidence="4" id="KW-1185">Reference proteome</keyword>
<feature type="repeat" description="TPR" evidence="1">
    <location>
        <begin position="491"/>
        <end position="524"/>
    </location>
</feature>
<dbReference type="Proteomes" id="UP000480854">
    <property type="component" value="Unassembled WGS sequence"/>
</dbReference>
<feature type="repeat" description="TPR" evidence="1">
    <location>
        <begin position="384"/>
        <end position="417"/>
    </location>
</feature>
<dbReference type="Pfam" id="PF13414">
    <property type="entry name" value="TPR_11"/>
    <property type="match status" value="1"/>
</dbReference>